<proteinExistence type="predicted"/>
<dbReference type="GO" id="GO:0032544">
    <property type="term" value="P:plastid translation"/>
    <property type="evidence" value="ECO:0007669"/>
    <property type="project" value="TreeGrafter"/>
</dbReference>
<dbReference type="CDD" id="cd23709">
    <property type="entry name" value="Psrp5_CTD"/>
    <property type="match status" value="1"/>
</dbReference>
<dbReference type="EMBL" id="CM010725">
    <property type="protein sequence ID" value="RZC83187.1"/>
    <property type="molecule type" value="Genomic_DNA"/>
</dbReference>
<keyword evidence="3" id="KW-1185">Reference proteome</keyword>
<dbReference type="Proteomes" id="UP000316621">
    <property type="component" value="Chromosome 11"/>
</dbReference>
<name>A0A4Y7LDY3_PAPSO</name>
<dbReference type="InterPro" id="IPR040307">
    <property type="entry name" value="Ribosomal_cL37"/>
</dbReference>
<dbReference type="PANTHER" id="PTHR34678">
    <property type="entry name" value="50S RIBOSOMAL PROTEIN 5, CHLOROPLASTIC"/>
    <property type="match status" value="1"/>
</dbReference>
<gene>
    <name evidence="2" type="ORF">C5167_045964</name>
</gene>
<dbReference type="STRING" id="3469.A0A4Y7LDY3"/>
<feature type="region of interest" description="Disordered" evidence="1">
    <location>
        <begin position="98"/>
        <end position="120"/>
    </location>
</feature>
<dbReference type="AlphaFoldDB" id="A0A4Y7LDY3"/>
<dbReference type="PANTHER" id="PTHR34678:SF1">
    <property type="entry name" value="LARGE RIBOSOMAL SUBUNIT PROTEIN CL37"/>
    <property type="match status" value="1"/>
</dbReference>
<evidence type="ECO:0000313" key="2">
    <source>
        <dbReference type="EMBL" id="RZC83187.1"/>
    </source>
</evidence>
<organism evidence="2 3">
    <name type="scientific">Papaver somniferum</name>
    <name type="common">Opium poppy</name>
    <dbReference type="NCBI Taxonomy" id="3469"/>
    <lineage>
        <taxon>Eukaryota</taxon>
        <taxon>Viridiplantae</taxon>
        <taxon>Streptophyta</taxon>
        <taxon>Embryophyta</taxon>
        <taxon>Tracheophyta</taxon>
        <taxon>Spermatophyta</taxon>
        <taxon>Magnoliopsida</taxon>
        <taxon>Ranunculales</taxon>
        <taxon>Papaveraceae</taxon>
        <taxon>Papaveroideae</taxon>
        <taxon>Papaver</taxon>
    </lineage>
</organism>
<evidence type="ECO:0008006" key="4">
    <source>
        <dbReference type="Google" id="ProtNLM"/>
    </source>
</evidence>
<evidence type="ECO:0000256" key="1">
    <source>
        <dbReference type="SAM" id="MobiDB-lite"/>
    </source>
</evidence>
<feature type="compositionally biased region" description="Basic and acidic residues" evidence="1">
    <location>
        <begin position="106"/>
        <end position="118"/>
    </location>
</feature>
<evidence type="ECO:0000313" key="3">
    <source>
        <dbReference type="Proteomes" id="UP000316621"/>
    </source>
</evidence>
<reference evidence="2 3" key="1">
    <citation type="journal article" date="2018" name="Science">
        <title>The opium poppy genome and morphinan production.</title>
        <authorList>
            <person name="Guo L."/>
            <person name="Winzer T."/>
            <person name="Yang X."/>
            <person name="Li Y."/>
            <person name="Ning Z."/>
            <person name="He Z."/>
            <person name="Teodor R."/>
            <person name="Lu Y."/>
            <person name="Bowser T.A."/>
            <person name="Graham I.A."/>
            <person name="Ye K."/>
        </authorList>
    </citation>
    <scope>NUCLEOTIDE SEQUENCE [LARGE SCALE GENOMIC DNA]</scope>
    <source>
        <strain evidence="3">cv. HN1</strain>
        <tissue evidence="2">Leaves</tissue>
    </source>
</reference>
<dbReference type="OMA" id="RIRYCEF"/>
<feature type="region of interest" description="Disordered" evidence="1">
    <location>
        <begin position="153"/>
        <end position="176"/>
    </location>
</feature>
<dbReference type="Gramene" id="RZC83187">
    <property type="protein sequence ID" value="RZC83187"/>
    <property type="gene ID" value="C5167_045964"/>
</dbReference>
<dbReference type="GO" id="GO:0009535">
    <property type="term" value="C:chloroplast thylakoid membrane"/>
    <property type="evidence" value="ECO:0007669"/>
    <property type="project" value="TreeGrafter"/>
</dbReference>
<sequence length="176" mass="19715">MRAKMALQYLSFSPSLSSVSSSSSLLPMATSSGICYVFQFNVLFGALRTLSDTVSRLQRKGLDLQQKCFGGVRICMDFRSQERGSVVVKAASEIDGVVSGSSEPEAETKEEVVPKEEGASVENLPLESKLQLKLEAKLRMKLAKKIRLKRKRLVQKRHLRKKGRWPPSKMKKNQNI</sequence>
<accession>A0A4Y7LDY3</accession>
<protein>
    <recommendedName>
        <fullName evidence="4">50S ribosomal protein 5, chloroplastic</fullName>
    </recommendedName>
</protein>